<evidence type="ECO:0000313" key="1">
    <source>
        <dbReference type="EMBL" id="TKV97308.1"/>
    </source>
</evidence>
<dbReference type="Proteomes" id="UP000298652">
    <property type="component" value="Chromosome 9"/>
</dbReference>
<protein>
    <submittedName>
        <fullName evidence="1">Uncharacterized protein</fullName>
    </submittedName>
</protein>
<dbReference type="EMBL" id="CM016560">
    <property type="protein sequence ID" value="TKV97308.1"/>
    <property type="molecule type" value="Genomic_DNA"/>
</dbReference>
<accession>A0A4U6T9Y1</accession>
<dbReference type="Gramene" id="TKV97308">
    <property type="protein sequence ID" value="TKV97308"/>
    <property type="gene ID" value="SEVIR_9G485500v2"/>
</dbReference>
<gene>
    <name evidence="1" type="ORF">SEVIR_9G485500v2</name>
</gene>
<sequence>MAENEFTLSPIQEPETAAHLCQQFSYTKEVWTLVPNDDGEVERWWTRSLEPLNRRQGRSMAAYKILTAWNIWKERNRRVFEGKSQRPIQVFDMIQHEVKMR</sequence>
<name>A0A4U6T9Y1_SETVI</name>
<keyword evidence="2" id="KW-1185">Reference proteome</keyword>
<reference evidence="1" key="1">
    <citation type="submission" date="2019-03" db="EMBL/GenBank/DDBJ databases">
        <title>WGS assembly of Setaria viridis.</title>
        <authorList>
            <person name="Huang P."/>
            <person name="Jenkins J."/>
            <person name="Grimwood J."/>
            <person name="Barry K."/>
            <person name="Healey A."/>
            <person name="Mamidi S."/>
            <person name="Sreedasyam A."/>
            <person name="Shu S."/>
            <person name="Feldman M."/>
            <person name="Wu J."/>
            <person name="Yu Y."/>
            <person name="Chen C."/>
            <person name="Johnson J."/>
            <person name="Rokhsar D."/>
            <person name="Baxter I."/>
            <person name="Schmutz J."/>
            <person name="Brutnell T."/>
            <person name="Kellogg E."/>
        </authorList>
    </citation>
    <scope>NUCLEOTIDE SEQUENCE [LARGE SCALE GENOMIC DNA]</scope>
</reference>
<evidence type="ECO:0000313" key="2">
    <source>
        <dbReference type="Proteomes" id="UP000298652"/>
    </source>
</evidence>
<proteinExistence type="predicted"/>
<organism evidence="1 2">
    <name type="scientific">Setaria viridis</name>
    <name type="common">Green bristlegrass</name>
    <name type="synonym">Setaria italica subsp. viridis</name>
    <dbReference type="NCBI Taxonomy" id="4556"/>
    <lineage>
        <taxon>Eukaryota</taxon>
        <taxon>Viridiplantae</taxon>
        <taxon>Streptophyta</taxon>
        <taxon>Embryophyta</taxon>
        <taxon>Tracheophyta</taxon>
        <taxon>Spermatophyta</taxon>
        <taxon>Magnoliopsida</taxon>
        <taxon>Liliopsida</taxon>
        <taxon>Poales</taxon>
        <taxon>Poaceae</taxon>
        <taxon>PACMAD clade</taxon>
        <taxon>Panicoideae</taxon>
        <taxon>Panicodae</taxon>
        <taxon>Paniceae</taxon>
        <taxon>Cenchrinae</taxon>
        <taxon>Setaria</taxon>
    </lineage>
</organism>
<dbReference type="AlphaFoldDB" id="A0A4U6T9Y1"/>